<dbReference type="PANTHER" id="PTHR24171">
    <property type="entry name" value="ANKYRIN REPEAT DOMAIN-CONTAINING PROTEIN 39-RELATED"/>
    <property type="match status" value="1"/>
</dbReference>
<dbReference type="AlphaFoldDB" id="A0A1Q9CTJ1"/>
<dbReference type="PROSITE" id="PS50053">
    <property type="entry name" value="UBIQUITIN_2"/>
    <property type="match status" value="1"/>
</dbReference>
<dbReference type="Gene3D" id="1.25.40.20">
    <property type="entry name" value="Ankyrin repeat-containing domain"/>
    <property type="match status" value="1"/>
</dbReference>
<keyword evidence="2" id="KW-0040">ANK repeat</keyword>
<reference evidence="3 4" key="1">
    <citation type="submission" date="2016-02" db="EMBL/GenBank/DDBJ databases">
        <title>Genome analysis of coral dinoflagellate symbionts highlights evolutionary adaptations to a symbiotic lifestyle.</title>
        <authorList>
            <person name="Aranda M."/>
            <person name="Li Y."/>
            <person name="Liew Y.J."/>
            <person name="Baumgarten S."/>
            <person name="Simakov O."/>
            <person name="Wilson M."/>
            <person name="Piel J."/>
            <person name="Ashoor H."/>
            <person name="Bougouffa S."/>
            <person name="Bajic V.B."/>
            <person name="Ryu T."/>
            <person name="Ravasi T."/>
            <person name="Bayer T."/>
            <person name="Micklem G."/>
            <person name="Kim H."/>
            <person name="Bhak J."/>
            <person name="Lajeunesse T.C."/>
            <person name="Voolstra C.R."/>
        </authorList>
    </citation>
    <scope>NUCLEOTIDE SEQUENCE [LARGE SCALE GENOMIC DNA]</scope>
    <source>
        <strain evidence="3 4">CCMP2467</strain>
    </source>
</reference>
<dbReference type="GO" id="GO:0085020">
    <property type="term" value="P:protein K6-linked ubiquitination"/>
    <property type="evidence" value="ECO:0007669"/>
    <property type="project" value="TreeGrafter"/>
</dbReference>
<dbReference type="InterPro" id="IPR029071">
    <property type="entry name" value="Ubiquitin-like_domsf"/>
</dbReference>
<evidence type="ECO:0000256" key="1">
    <source>
        <dbReference type="ARBA" id="ARBA00022737"/>
    </source>
</evidence>
<dbReference type="InterPro" id="IPR002110">
    <property type="entry name" value="Ankyrin_rpt"/>
</dbReference>
<dbReference type="Gene3D" id="3.10.20.90">
    <property type="entry name" value="Phosphatidylinositol 3-kinase Catalytic Subunit, Chain A, domain 1"/>
    <property type="match status" value="1"/>
</dbReference>
<evidence type="ECO:0000313" key="3">
    <source>
        <dbReference type="EMBL" id="OLP86240.1"/>
    </source>
</evidence>
<dbReference type="SMART" id="SM00248">
    <property type="entry name" value="ANK"/>
    <property type="match status" value="3"/>
</dbReference>
<evidence type="ECO:0000256" key="2">
    <source>
        <dbReference type="ARBA" id="ARBA00023043"/>
    </source>
</evidence>
<protein>
    <submittedName>
        <fullName evidence="3">Protein fem-1-like A</fullName>
    </submittedName>
</protein>
<dbReference type="Proteomes" id="UP000186817">
    <property type="component" value="Unassembled WGS sequence"/>
</dbReference>
<keyword evidence="1" id="KW-0677">Repeat</keyword>
<dbReference type="OrthoDB" id="341259at2759"/>
<proteinExistence type="predicted"/>
<dbReference type="SUPFAM" id="SSF54236">
    <property type="entry name" value="Ubiquitin-like"/>
    <property type="match status" value="1"/>
</dbReference>
<evidence type="ECO:0000313" key="4">
    <source>
        <dbReference type="Proteomes" id="UP000186817"/>
    </source>
</evidence>
<gene>
    <name evidence="3" type="primary">fem1a</name>
    <name evidence="3" type="ORF">AK812_SmicGene49074</name>
</gene>
<dbReference type="InterPro" id="IPR036770">
    <property type="entry name" value="Ankyrin_rpt-contain_sf"/>
</dbReference>
<dbReference type="InterPro" id="IPR000626">
    <property type="entry name" value="Ubiquitin-like_dom"/>
</dbReference>
<accession>A0A1Q9CTJ1</accession>
<dbReference type="GO" id="GO:0004842">
    <property type="term" value="F:ubiquitin-protein transferase activity"/>
    <property type="evidence" value="ECO:0007669"/>
    <property type="project" value="TreeGrafter"/>
</dbReference>
<name>A0A1Q9CTJ1_SYMMI</name>
<dbReference type="SUPFAM" id="SSF48403">
    <property type="entry name" value="Ankyrin repeat"/>
    <property type="match status" value="1"/>
</dbReference>
<dbReference type="EMBL" id="LSRX01000927">
    <property type="protein sequence ID" value="OLP86240.1"/>
    <property type="molecule type" value="Genomic_DNA"/>
</dbReference>
<dbReference type="PROSITE" id="PS50297">
    <property type="entry name" value="ANK_REP_REGION"/>
    <property type="match status" value="1"/>
</dbReference>
<dbReference type="CDD" id="cd17039">
    <property type="entry name" value="Ubl_ubiquitin_like"/>
    <property type="match status" value="1"/>
</dbReference>
<sequence length="230" mass="24945">MAAMLRVWRVSGEELISIPVEELTETDAGELKRRLQSVCGWPKSFQRLLHEGAPLEDDAQLDCATDVQLVMLPLESGSGTSQDQLNSALVDAAAEGELEIITQLLEARADLEGCDISGCPPLHVACRNGQKEIATLLLDLGADIDRELPWGNTPLCEACEGDHDDIVEILGFRGADPNLGSPLVIAQESGNDDIMEMLIHQFGASMACLRPNFRDHSPDRCWSFGSGSSF</sequence>
<dbReference type="PANTHER" id="PTHR24171:SF8">
    <property type="entry name" value="BRCA1-ASSOCIATED RING DOMAIN PROTEIN 1"/>
    <property type="match status" value="1"/>
</dbReference>
<comment type="caution">
    <text evidence="3">The sequence shown here is derived from an EMBL/GenBank/DDBJ whole genome shotgun (WGS) entry which is preliminary data.</text>
</comment>
<dbReference type="PROSITE" id="PS50088">
    <property type="entry name" value="ANK_REPEAT"/>
    <property type="match status" value="1"/>
</dbReference>
<dbReference type="Pfam" id="PF12796">
    <property type="entry name" value="Ank_2"/>
    <property type="match status" value="1"/>
</dbReference>
<organism evidence="3 4">
    <name type="scientific">Symbiodinium microadriaticum</name>
    <name type="common">Dinoflagellate</name>
    <name type="synonym">Zooxanthella microadriatica</name>
    <dbReference type="NCBI Taxonomy" id="2951"/>
    <lineage>
        <taxon>Eukaryota</taxon>
        <taxon>Sar</taxon>
        <taxon>Alveolata</taxon>
        <taxon>Dinophyceae</taxon>
        <taxon>Suessiales</taxon>
        <taxon>Symbiodiniaceae</taxon>
        <taxon>Symbiodinium</taxon>
    </lineage>
</organism>
<keyword evidence="4" id="KW-1185">Reference proteome</keyword>